<feature type="domain" description="Aldehyde oxidase/xanthine dehydrogenase a/b hammerhead" evidence="4">
    <location>
        <begin position="27"/>
        <end position="134"/>
    </location>
</feature>
<dbReference type="SUPFAM" id="SSF56003">
    <property type="entry name" value="Molybdenum cofactor-binding domain"/>
    <property type="match status" value="1"/>
</dbReference>
<name>A0A7C3EBF5_9SPIR</name>
<dbReference type="AlphaFoldDB" id="A0A7C3EBF5"/>
<dbReference type="PANTHER" id="PTHR11908">
    <property type="entry name" value="XANTHINE DEHYDROGENASE"/>
    <property type="match status" value="1"/>
</dbReference>
<evidence type="ECO:0000256" key="1">
    <source>
        <dbReference type="ARBA" id="ARBA00022505"/>
    </source>
</evidence>
<comment type="cofactor">
    <cofactor evidence="3">
        <name>Mo-molybdopterin cytosine dinucleotide</name>
        <dbReference type="ChEBI" id="CHEBI:71308"/>
    </cofactor>
</comment>
<dbReference type="PANTHER" id="PTHR11908:SF132">
    <property type="entry name" value="ALDEHYDE OXIDASE 1-RELATED"/>
    <property type="match status" value="1"/>
</dbReference>
<dbReference type="InterPro" id="IPR036856">
    <property type="entry name" value="Ald_Oxase/Xan_DH_a/b_sf"/>
</dbReference>
<keyword evidence="1" id="KW-0500">Molybdenum</keyword>
<keyword evidence="2" id="KW-0560">Oxidoreductase</keyword>
<dbReference type="InterPro" id="IPR008274">
    <property type="entry name" value="AldOxase/xan_DH_MoCoBD1"/>
</dbReference>
<dbReference type="Pfam" id="PF02738">
    <property type="entry name" value="MoCoBD_1"/>
    <property type="match status" value="1"/>
</dbReference>
<dbReference type="Pfam" id="PF20256">
    <property type="entry name" value="MoCoBD_2"/>
    <property type="match status" value="1"/>
</dbReference>
<dbReference type="Gene3D" id="3.90.1170.50">
    <property type="entry name" value="Aldehyde oxidase/xanthine dehydrogenase, a/b hammerhead"/>
    <property type="match status" value="1"/>
</dbReference>
<gene>
    <name evidence="5" type="ORF">ENS59_00765</name>
</gene>
<accession>A0A7C3EBF5</accession>
<evidence type="ECO:0000256" key="2">
    <source>
        <dbReference type="ARBA" id="ARBA00023002"/>
    </source>
</evidence>
<comment type="caution">
    <text evidence="5">The sequence shown here is derived from an EMBL/GenBank/DDBJ whole genome shotgun (WGS) entry which is preliminary data.</text>
</comment>
<organism evidence="5">
    <name type="scientific">Gracilinema caldarium</name>
    <dbReference type="NCBI Taxonomy" id="215591"/>
    <lineage>
        <taxon>Bacteria</taxon>
        <taxon>Pseudomonadati</taxon>
        <taxon>Spirochaetota</taxon>
        <taxon>Spirochaetia</taxon>
        <taxon>Spirochaetales</taxon>
        <taxon>Breznakiellaceae</taxon>
        <taxon>Gracilinema</taxon>
    </lineage>
</organism>
<reference evidence="5" key="1">
    <citation type="journal article" date="2020" name="mSystems">
        <title>Genome- and Community-Level Interaction Insights into Carbon Utilization and Element Cycling Functions of Hydrothermarchaeota in Hydrothermal Sediment.</title>
        <authorList>
            <person name="Zhou Z."/>
            <person name="Liu Y."/>
            <person name="Xu W."/>
            <person name="Pan J."/>
            <person name="Luo Z.H."/>
            <person name="Li M."/>
        </authorList>
    </citation>
    <scope>NUCLEOTIDE SEQUENCE [LARGE SCALE GENOMIC DNA]</scope>
    <source>
        <strain evidence="5">SpSt-503</strain>
    </source>
</reference>
<dbReference type="SMART" id="SM01008">
    <property type="entry name" value="Ald_Xan_dh_C"/>
    <property type="match status" value="1"/>
</dbReference>
<dbReference type="InterPro" id="IPR037165">
    <property type="entry name" value="AldOxase/xan_DH_Mopterin-bd_sf"/>
</dbReference>
<proteinExistence type="predicted"/>
<dbReference type="FunFam" id="3.30.365.10:FF:000001">
    <property type="entry name" value="Xanthine dehydrogenase oxidase"/>
    <property type="match status" value="1"/>
</dbReference>
<dbReference type="InterPro" id="IPR046867">
    <property type="entry name" value="AldOxase/xan_DH_MoCoBD2"/>
</dbReference>
<evidence type="ECO:0000259" key="4">
    <source>
        <dbReference type="SMART" id="SM01008"/>
    </source>
</evidence>
<dbReference type="EMBL" id="DSVL01000023">
    <property type="protein sequence ID" value="HFH28034.1"/>
    <property type="molecule type" value="Genomic_DNA"/>
</dbReference>
<dbReference type="InterPro" id="IPR016208">
    <property type="entry name" value="Ald_Oxase/xanthine_DH-like"/>
</dbReference>
<dbReference type="Pfam" id="PF01315">
    <property type="entry name" value="Ald_Xan_dh_C"/>
    <property type="match status" value="1"/>
</dbReference>
<dbReference type="SUPFAM" id="SSF54665">
    <property type="entry name" value="CO dehydrogenase molybdoprotein N-domain-like"/>
    <property type="match status" value="1"/>
</dbReference>
<sequence length="777" mass="84847">MMNSAEHDRDFYADFYKDRPESLLNLTGKTSYVDDLPLPEGTLFAVPVGTPTARGRNLRIDAEEARAMDPSVVVLTARDIPGENQLGYVLPDEPLMAAGEWSYQGEVAALVLAKDRSTARRAARLVRVLGEDLPPVLTAREAFARGDIIMQPLHLEAGDVDRAFAEALLVVEGSCENDGQEHLYLETQSAIAIPEDGGRIYCISSTQGPTGCQKAIAKVLGIPMAQVEVEARRLGGAFGGKEDQAAPWASLAALGAWYTKRPVKLVLNRADDMIMTGKRHPYSSDFKLALARDGRILGFDVTYYQNSGACIDLSLAILWRTMFHVSGAYDIPALRARGYMCRTNLVPFTAFRGFGAPQAFFVIEAALHKASVVSGIPLIDLQRKNLLTEGVTTYYGMKLQDVRAERTWDQLDERVNLHKLQVDIEAFNRTHRLVKRGFHVMPVCFGISFTKIMMNQGGALVHVYADGSVSVATGAVEMGQGVIRKILVAAARTFGISPQRIRIEKTKTTTVANTVPTAASTGADINAMAALLACKEIKARLLGFAASLPELRQVLGQDSLSADRLEIRDEQLYGDNKPTGISWTALLAKALEARVDLSAHGYYASPGLHFDQTAGKGHPFVYHVYGTAVVQAEVDILRGQSRIIQIDIVHDGGIPIDERIDRGQIEGALAQGLGWALLEDLRFSDTGQLLSNTLSTYKVPDSHFMDFPLHIEFLQDALNPLAVLGSKAVGEPPLMYGIGGYFAVLDALNLKEPIYDLPLTNDKALLLLSRSRNRKGD</sequence>
<evidence type="ECO:0000256" key="3">
    <source>
        <dbReference type="ARBA" id="ARBA00053029"/>
    </source>
</evidence>
<protein>
    <submittedName>
        <fullName evidence="5">Xanthine dehydrogenase</fullName>
    </submittedName>
</protein>
<dbReference type="Gene3D" id="3.30.365.10">
    <property type="entry name" value="Aldehyde oxidase/xanthine dehydrogenase, molybdopterin binding domain"/>
    <property type="match status" value="4"/>
</dbReference>
<dbReference type="InterPro" id="IPR000674">
    <property type="entry name" value="Ald_Oxase/Xan_DH_a/b"/>
</dbReference>
<dbReference type="GO" id="GO:0016491">
    <property type="term" value="F:oxidoreductase activity"/>
    <property type="evidence" value="ECO:0007669"/>
    <property type="project" value="UniProtKB-KW"/>
</dbReference>
<evidence type="ECO:0000313" key="5">
    <source>
        <dbReference type="EMBL" id="HFH28034.1"/>
    </source>
</evidence>
<dbReference type="GO" id="GO:0005506">
    <property type="term" value="F:iron ion binding"/>
    <property type="evidence" value="ECO:0007669"/>
    <property type="project" value="InterPro"/>
</dbReference>